<dbReference type="KEGG" id="ntp:CRH09_24220"/>
<dbReference type="AlphaFoldDB" id="A0A291RNZ4"/>
<dbReference type="EMBL" id="CP023778">
    <property type="protein sequence ID" value="ATL68832.1"/>
    <property type="molecule type" value="Genomic_DNA"/>
</dbReference>
<evidence type="ECO:0000313" key="2">
    <source>
        <dbReference type="Proteomes" id="UP000221961"/>
    </source>
</evidence>
<accession>A0A291RNZ4</accession>
<proteinExistence type="predicted"/>
<name>A0A291RNZ4_9NOCA</name>
<evidence type="ECO:0000313" key="1">
    <source>
        <dbReference type="EMBL" id="ATL68832.1"/>
    </source>
</evidence>
<organism evidence="1 2">
    <name type="scientific">Nocardia terpenica</name>
    <dbReference type="NCBI Taxonomy" id="455432"/>
    <lineage>
        <taxon>Bacteria</taxon>
        <taxon>Bacillati</taxon>
        <taxon>Actinomycetota</taxon>
        <taxon>Actinomycetes</taxon>
        <taxon>Mycobacteriales</taxon>
        <taxon>Nocardiaceae</taxon>
        <taxon>Nocardia</taxon>
    </lineage>
</organism>
<protein>
    <submittedName>
        <fullName evidence="1">Uncharacterized protein</fullName>
    </submittedName>
</protein>
<dbReference type="Proteomes" id="UP000221961">
    <property type="component" value="Chromosome"/>
</dbReference>
<gene>
    <name evidence="1" type="ORF">CRH09_24220</name>
</gene>
<reference evidence="1 2" key="1">
    <citation type="submission" date="2017-10" db="EMBL/GenBank/DDBJ databases">
        <title>Comparative genomics between pathogenic Norcardia.</title>
        <authorList>
            <person name="Zeng L."/>
        </authorList>
    </citation>
    <scope>NUCLEOTIDE SEQUENCE [LARGE SCALE GENOMIC DNA]</scope>
    <source>
        <strain evidence="1 2">NC_YFY_NT001</strain>
    </source>
</reference>
<sequence length="65" mass="7486">MTRFWKGDVMASNTQREQVGDPRARWRRLPAEPARYVEETHVDGSSSSYTVPAVDPTQDFIRLYG</sequence>